<feature type="transmembrane region" description="Helical" evidence="8">
    <location>
        <begin position="54"/>
        <end position="80"/>
    </location>
</feature>
<evidence type="ECO:0000256" key="2">
    <source>
        <dbReference type="ARBA" id="ARBA00006156"/>
    </source>
</evidence>
<dbReference type="Proteomes" id="UP000238563">
    <property type="component" value="Unassembled WGS sequence"/>
</dbReference>
<comment type="subcellular location">
    <subcellularLocation>
        <location evidence="1">Cell membrane</location>
        <topology evidence="1">Multi-pass membrane protein</topology>
    </subcellularLocation>
</comment>
<dbReference type="InterPro" id="IPR002191">
    <property type="entry name" value="Bac_export_3"/>
</dbReference>
<dbReference type="EMBL" id="PVBT01000002">
    <property type="protein sequence ID" value="PRD55416.1"/>
    <property type="molecule type" value="Genomic_DNA"/>
</dbReference>
<dbReference type="PRINTS" id="PR00952">
    <property type="entry name" value="TYPE3IMQPROT"/>
</dbReference>
<evidence type="ECO:0000256" key="8">
    <source>
        <dbReference type="SAM" id="Phobius"/>
    </source>
</evidence>
<dbReference type="Pfam" id="PF01313">
    <property type="entry name" value="Bac_export_3"/>
    <property type="match status" value="1"/>
</dbReference>
<evidence type="ECO:0000256" key="3">
    <source>
        <dbReference type="ARBA" id="ARBA00022475"/>
    </source>
</evidence>
<evidence type="ECO:0000256" key="4">
    <source>
        <dbReference type="ARBA" id="ARBA00022692"/>
    </source>
</evidence>
<dbReference type="InterPro" id="IPR006306">
    <property type="entry name" value="T3SS_HrpO"/>
</dbReference>
<evidence type="ECO:0000256" key="7">
    <source>
        <dbReference type="ARBA" id="ARBA00023136"/>
    </source>
</evidence>
<keyword evidence="5 8" id="KW-1133">Transmembrane helix</keyword>
<comment type="similarity">
    <text evidence="2">Belongs to the FliQ/MopD/SpaQ family.</text>
</comment>
<feature type="transmembrane region" description="Helical" evidence="8">
    <location>
        <begin position="12"/>
        <end position="34"/>
    </location>
</feature>
<dbReference type="RefSeq" id="WP_105733645.1">
    <property type="nucleotide sequence ID" value="NZ_PVBT01000002.1"/>
</dbReference>
<sequence length="88" mass="9199">MQTAFLAQMQSALLTVLMVSAPALIVAIVIGISVGLLQALTQIQDQTLPQTVKLVAVMLVLIVAGPALGVQVTSLASRVLDEFPAMTR</sequence>
<dbReference type="GO" id="GO:0009306">
    <property type="term" value="P:protein secretion"/>
    <property type="evidence" value="ECO:0007669"/>
    <property type="project" value="InterPro"/>
</dbReference>
<keyword evidence="4 8" id="KW-0812">Transmembrane</keyword>
<keyword evidence="6" id="KW-0843">Virulence</keyword>
<keyword evidence="10" id="KW-1185">Reference proteome</keyword>
<proteinExistence type="inferred from homology"/>
<comment type="caution">
    <text evidence="9">The sequence shown here is derived from an EMBL/GenBank/DDBJ whole genome shotgun (WGS) entry which is preliminary data.</text>
</comment>
<dbReference type="PANTHER" id="PTHR34040:SF7">
    <property type="entry name" value="SURFACE PRESENTATION OF ANTIGENS PROTEIN SPAQ"/>
    <property type="match status" value="1"/>
</dbReference>
<accession>A0A2S9JQA0</accession>
<evidence type="ECO:0000256" key="5">
    <source>
        <dbReference type="ARBA" id="ARBA00022989"/>
    </source>
</evidence>
<evidence type="ECO:0000256" key="1">
    <source>
        <dbReference type="ARBA" id="ARBA00004651"/>
    </source>
</evidence>
<evidence type="ECO:0000256" key="6">
    <source>
        <dbReference type="ARBA" id="ARBA00023026"/>
    </source>
</evidence>
<protein>
    <submittedName>
        <fullName evidence="9">EscS/YscS/HrcS family type III secretion system export apparatus protein</fullName>
    </submittedName>
</protein>
<dbReference type="PIRSF" id="PIRSF004669">
    <property type="entry name" value="FliQ"/>
    <property type="match status" value="1"/>
</dbReference>
<dbReference type="NCBIfam" id="TIGR01403">
    <property type="entry name" value="fliQ_rel_III"/>
    <property type="match status" value="1"/>
</dbReference>
<dbReference type="PANTHER" id="PTHR34040">
    <property type="entry name" value="FLAGELLAR BIOSYNTHETIC PROTEIN FLIQ"/>
    <property type="match status" value="1"/>
</dbReference>
<reference evidence="9 10" key="1">
    <citation type="submission" date="2018-02" db="EMBL/GenBank/DDBJ databases">
        <title>The draft genome of Phyllobacterium myrsinacearum DSM5892.</title>
        <authorList>
            <person name="Li L."/>
            <person name="Liu L."/>
            <person name="Zhang X."/>
            <person name="Wang T."/>
        </authorList>
    </citation>
    <scope>NUCLEOTIDE SEQUENCE [LARGE SCALE GENOMIC DNA]</scope>
    <source>
        <strain evidence="9 10">DSM 5892</strain>
    </source>
</reference>
<dbReference type="OrthoDB" id="9806440at2"/>
<evidence type="ECO:0000313" key="10">
    <source>
        <dbReference type="Proteomes" id="UP000238563"/>
    </source>
</evidence>
<dbReference type="AlphaFoldDB" id="A0A2S9JQA0"/>
<dbReference type="GO" id="GO:0005886">
    <property type="term" value="C:plasma membrane"/>
    <property type="evidence" value="ECO:0007669"/>
    <property type="project" value="UniProtKB-SubCell"/>
</dbReference>
<organism evidence="9 10">
    <name type="scientific">Phyllobacterium myrsinacearum</name>
    <dbReference type="NCBI Taxonomy" id="28101"/>
    <lineage>
        <taxon>Bacteria</taxon>
        <taxon>Pseudomonadati</taxon>
        <taxon>Pseudomonadota</taxon>
        <taxon>Alphaproteobacteria</taxon>
        <taxon>Hyphomicrobiales</taxon>
        <taxon>Phyllobacteriaceae</taxon>
        <taxon>Phyllobacterium</taxon>
    </lineage>
</organism>
<evidence type="ECO:0000313" key="9">
    <source>
        <dbReference type="EMBL" id="PRD55416.1"/>
    </source>
</evidence>
<name>A0A2S9JQA0_9HYPH</name>
<keyword evidence="3" id="KW-1003">Cell membrane</keyword>
<keyword evidence="7 8" id="KW-0472">Membrane</keyword>
<gene>
    <name evidence="9" type="ORF">C5750_09680</name>
</gene>